<proteinExistence type="inferred from homology"/>
<evidence type="ECO:0000256" key="6">
    <source>
        <dbReference type="ARBA" id="ARBA00023306"/>
    </source>
</evidence>
<keyword evidence="4" id="KW-0749">Sporulation</keyword>
<comment type="similarity">
    <text evidence="2">Belongs to the SsgA family.</text>
</comment>
<dbReference type="RefSeq" id="WP_253760304.1">
    <property type="nucleotide sequence ID" value="NZ_BAABKA010000019.1"/>
</dbReference>
<keyword evidence="3" id="KW-0132">Cell division</keyword>
<dbReference type="InterPro" id="IPR006776">
    <property type="entry name" value="SsgB"/>
</dbReference>
<gene>
    <name evidence="7" type="ORF">HD597_012885</name>
</gene>
<organism evidence="7 8">
    <name type="scientific">Nonomuraea thailandensis</name>
    <dbReference type="NCBI Taxonomy" id="1188745"/>
    <lineage>
        <taxon>Bacteria</taxon>
        <taxon>Bacillati</taxon>
        <taxon>Actinomycetota</taxon>
        <taxon>Actinomycetes</taxon>
        <taxon>Streptosporangiales</taxon>
        <taxon>Streptosporangiaceae</taxon>
        <taxon>Nonomuraea</taxon>
    </lineage>
</organism>
<keyword evidence="8" id="KW-1185">Reference proteome</keyword>
<dbReference type="GO" id="GO:0000917">
    <property type="term" value="P:division septum assembly"/>
    <property type="evidence" value="ECO:0007669"/>
    <property type="project" value="UniProtKB-KW"/>
</dbReference>
<evidence type="ECO:0000256" key="5">
    <source>
        <dbReference type="ARBA" id="ARBA00023210"/>
    </source>
</evidence>
<reference evidence="7" key="1">
    <citation type="submission" date="2022-06" db="EMBL/GenBank/DDBJ databases">
        <title>Sequencing the genomes of 1000 actinobacteria strains.</title>
        <authorList>
            <person name="Klenk H.-P."/>
        </authorList>
    </citation>
    <scope>NUCLEOTIDE SEQUENCE</scope>
    <source>
        <strain evidence="7">DSM 46694</strain>
    </source>
</reference>
<evidence type="ECO:0000313" key="8">
    <source>
        <dbReference type="Proteomes" id="UP001139648"/>
    </source>
</evidence>
<dbReference type="InterPro" id="IPR038658">
    <property type="entry name" value="SsgB_sf"/>
</dbReference>
<accession>A0A9X2GVC2</accession>
<dbReference type="Proteomes" id="UP001139648">
    <property type="component" value="Unassembled WGS sequence"/>
</dbReference>
<keyword evidence="5" id="KW-0717">Septation</keyword>
<evidence type="ECO:0000256" key="1">
    <source>
        <dbReference type="ARBA" id="ARBA00004431"/>
    </source>
</evidence>
<dbReference type="EMBL" id="JAMZEB010000004">
    <property type="protein sequence ID" value="MCP2365781.1"/>
    <property type="molecule type" value="Genomic_DNA"/>
</dbReference>
<dbReference type="GO" id="GO:0030435">
    <property type="term" value="P:sporulation resulting in formation of a cellular spore"/>
    <property type="evidence" value="ECO:0007669"/>
    <property type="project" value="UniProtKB-KW"/>
</dbReference>
<dbReference type="Pfam" id="PF04686">
    <property type="entry name" value="SsgA"/>
    <property type="match status" value="1"/>
</dbReference>
<comment type="subcellular location">
    <subcellularLocation>
        <location evidence="1">Cell septum</location>
    </subcellularLocation>
</comment>
<evidence type="ECO:0000256" key="3">
    <source>
        <dbReference type="ARBA" id="ARBA00022618"/>
    </source>
</evidence>
<dbReference type="Gene3D" id="2.30.31.20">
    <property type="entry name" value="Sporulation-specific cell division protein SsgB"/>
    <property type="match status" value="1"/>
</dbReference>
<comment type="caution">
    <text evidence="7">The sequence shown here is derived from an EMBL/GenBank/DDBJ whole genome shotgun (WGS) entry which is preliminary data.</text>
</comment>
<name>A0A9X2GVC2_9ACTN</name>
<evidence type="ECO:0000256" key="2">
    <source>
        <dbReference type="ARBA" id="ARBA00009323"/>
    </source>
</evidence>
<evidence type="ECO:0000313" key="7">
    <source>
        <dbReference type="EMBL" id="MCP2365781.1"/>
    </source>
</evidence>
<dbReference type="AlphaFoldDB" id="A0A9X2GVC2"/>
<keyword evidence="6" id="KW-0131">Cell cycle</keyword>
<dbReference type="GO" id="GO:0030428">
    <property type="term" value="C:cell septum"/>
    <property type="evidence" value="ECO:0007669"/>
    <property type="project" value="UniProtKB-SubCell"/>
</dbReference>
<sequence length="157" mass="16294">MSVSTLPTLVEGLVLRPLAEPDAPLVAVVSYQADVPFLLRLAFVDAHRRETPFVYTLPTDVLTEALAEDLTAPAGDGEVLIGPSPEPGQLVLSVPAPDASAEGGRFELLVERARLQAIADQLRGTASADVASAAVVTGVAFGAGRGSRTRRHAEVGS</sequence>
<protein>
    <submittedName>
        <fullName evidence="7">Uncharacterized protein</fullName>
    </submittedName>
</protein>
<evidence type="ECO:0000256" key="4">
    <source>
        <dbReference type="ARBA" id="ARBA00022969"/>
    </source>
</evidence>